<proteinExistence type="inferred from homology"/>
<dbReference type="Gene3D" id="3.40.50.1010">
    <property type="entry name" value="5'-nuclease"/>
    <property type="match status" value="1"/>
</dbReference>
<keyword evidence="2" id="KW-0690">Ribosome biogenesis</keyword>
<accession>A0A6A5ZHV7</accession>
<feature type="compositionally biased region" description="Basic and acidic residues" evidence="8">
    <location>
        <begin position="204"/>
        <end position="214"/>
    </location>
</feature>
<dbReference type="FunFam" id="3.40.50.1010:FF:000006">
    <property type="entry name" value="rRNA-processing protein UTP23 homolog"/>
    <property type="match status" value="1"/>
</dbReference>
<evidence type="ECO:0000259" key="9">
    <source>
        <dbReference type="Pfam" id="PF24779"/>
    </source>
</evidence>
<dbReference type="GO" id="GO:0006364">
    <property type="term" value="P:rRNA processing"/>
    <property type="evidence" value="ECO:0007669"/>
    <property type="project" value="UniProtKB-KW"/>
</dbReference>
<dbReference type="OrthoDB" id="25675at2759"/>
<dbReference type="EMBL" id="ML977317">
    <property type="protein sequence ID" value="KAF2118463.1"/>
    <property type="molecule type" value="Genomic_DNA"/>
</dbReference>
<protein>
    <recommendedName>
        <fullName evidence="7">U three protein 23</fullName>
    </recommendedName>
</protein>
<dbReference type="SUPFAM" id="SSF88723">
    <property type="entry name" value="PIN domain-like"/>
    <property type="match status" value="1"/>
</dbReference>
<comment type="subcellular location">
    <subcellularLocation>
        <location evidence="1">Nucleus</location>
        <location evidence="1">Nucleolus</location>
    </subcellularLocation>
</comment>
<comment type="function">
    <text evidence="5">Involved in rRNA-processing and ribosome biogenesis.</text>
</comment>
<evidence type="ECO:0000256" key="8">
    <source>
        <dbReference type="SAM" id="MobiDB-lite"/>
    </source>
</evidence>
<sequence>MGRQKQSKKLMQQYKLHHNLREPYQVLLGHEILQEAAKSKIDLIGRLQKLMQGQVKPMITQCDMRHLYNAKPKDNALIDLAKTYERRRCGHHELEEPLTSLECLSACVDPNDTLNNKFGYCVASNDAKVRAHLRKIPGVPLIYISRSVVILEPMTEASIDHREREEKAKFKAGLKGRRTAANAGQKRKRDDEDEETGQAPQESIEGRSTGDARPQKKKSKGPKGPNPLSVKKSKKDAPVETSVSKPKSASIPQTLAIAETSIADDGESGKGKRKRKHKPKGGGHAEPHLVEDEAVS</sequence>
<evidence type="ECO:0000256" key="1">
    <source>
        <dbReference type="ARBA" id="ARBA00004604"/>
    </source>
</evidence>
<evidence type="ECO:0000256" key="2">
    <source>
        <dbReference type="ARBA" id="ARBA00022517"/>
    </source>
</evidence>
<gene>
    <name evidence="10" type="ORF">BDV96DRAFT_488831</name>
</gene>
<keyword evidence="3" id="KW-0698">rRNA processing</keyword>
<evidence type="ECO:0000256" key="4">
    <source>
        <dbReference type="ARBA" id="ARBA00023242"/>
    </source>
</evidence>
<evidence type="ECO:0000256" key="5">
    <source>
        <dbReference type="ARBA" id="ARBA00037300"/>
    </source>
</evidence>
<name>A0A6A5ZHV7_9PLEO</name>
<evidence type="ECO:0000256" key="6">
    <source>
        <dbReference type="ARBA" id="ARBA00038503"/>
    </source>
</evidence>
<evidence type="ECO:0000256" key="7">
    <source>
        <dbReference type="ARBA" id="ARBA00076388"/>
    </source>
</evidence>
<dbReference type="CDD" id="cd09865">
    <property type="entry name" value="PIN_ScUtp23p-like"/>
    <property type="match status" value="1"/>
</dbReference>
<dbReference type="Pfam" id="PF24779">
    <property type="entry name" value="UTP23_sensor"/>
    <property type="match status" value="1"/>
</dbReference>
<keyword evidence="11" id="KW-1185">Reference proteome</keyword>
<feature type="compositionally biased region" description="Basic and acidic residues" evidence="8">
    <location>
        <begin position="283"/>
        <end position="296"/>
    </location>
</feature>
<evidence type="ECO:0000313" key="10">
    <source>
        <dbReference type="EMBL" id="KAF2118463.1"/>
    </source>
</evidence>
<feature type="region of interest" description="Disordered" evidence="8">
    <location>
        <begin position="161"/>
        <end position="296"/>
    </location>
</feature>
<feature type="domain" description="UTP23 sensor motif region" evidence="9">
    <location>
        <begin position="216"/>
        <end position="235"/>
    </location>
</feature>
<comment type="similarity">
    <text evidence="6">Belongs to the UTP23/FCF1 family. UTP23 subfamily.</text>
</comment>
<dbReference type="GO" id="GO:0032040">
    <property type="term" value="C:small-subunit processome"/>
    <property type="evidence" value="ECO:0007669"/>
    <property type="project" value="InterPro"/>
</dbReference>
<organism evidence="10 11">
    <name type="scientific">Lophiotrema nucula</name>
    <dbReference type="NCBI Taxonomy" id="690887"/>
    <lineage>
        <taxon>Eukaryota</taxon>
        <taxon>Fungi</taxon>
        <taxon>Dikarya</taxon>
        <taxon>Ascomycota</taxon>
        <taxon>Pezizomycotina</taxon>
        <taxon>Dothideomycetes</taxon>
        <taxon>Pleosporomycetidae</taxon>
        <taxon>Pleosporales</taxon>
        <taxon>Lophiotremataceae</taxon>
        <taxon>Lophiotrema</taxon>
    </lineage>
</organism>
<feature type="compositionally biased region" description="Basic residues" evidence="8">
    <location>
        <begin position="271"/>
        <end position="281"/>
    </location>
</feature>
<dbReference type="InterPro" id="IPR006984">
    <property type="entry name" value="Fcf1/UTP23"/>
</dbReference>
<evidence type="ECO:0000256" key="3">
    <source>
        <dbReference type="ARBA" id="ARBA00022552"/>
    </source>
</evidence>
<dbReference type="AlphaFoldDB" id="A0A6A5ZHV7"/>
<reference evidence="10" key="1">
    <citation type="journal article" date="2020" name="Stud. Mycol.">
        <title>101 Dothideomycetes genomes: a test case for predicting lifestyles and emergence of pathogens.</title>
        <authorList>
            <person name="Haridas S."/>
            <person name="Albert R."/>
            <person name="Binder M."/>
            <person name="Bloem J."/>
            <person name="Labutti K."/>
            <person name="Salamov A."/>
            <person name="Andreopoulos B."/>
            <person name="Baker S."/>
            <person name="Barry K."/>
            <person name="Bills G."/>
            <person name="Bluhm B."/>
            <person name="Cannon C."/>
            <person name="Castanera R."/>
            <person name="Culley D."/>
            <person name="Daum C."/>
            <person name="Ezra D."/>
            <person name="Gonzalez J."/>
            <person name="Henrissat B."/>
            <person name="Kuo A."/>
            <person name="Liang C."/>
            <person name="Lipzen A."/>
            <person name="Lutzoni F."/>
            <person name="Magnuson J."/>
            <person name="Mondo S."/>
            <person name="Nolan M."/>
            <person name="Ohm R."/>
            <person name="Pangilinan J."/>
            <person name="Park H.-J."/>
            <person name="Ramirez L."/>
            <person name="Alfaro M."/>
            <person name="Sun H."/>
            <person name="Tritt A."/>
            <person name="Yoshinaga Y."/>
            <person name="Zwiers L.-H."/>
            <person name="Turgeon B."/>
            <person name="Goodwin S."/>
            <person name="Spatafora J."/>
            <person name="Crous P."/>
            <person name="Grigoriev I."/>
        </authorList>
    </citation>
    <scope>NUCLEOTIDE SEQUENCE</scope>
    <source>
        <strain evidence="10">CBS 627.86</strain>
    </source>
</reference>
<dbReference type="Pfam" id="PF04900">
    <property type="entry name" value="Fcf1"/>
    <property type="match status" value="1"/>
</dbReference>
<dbReference type="InterPro" id="IPR029060">
    <property type="entry name" value="PIN-like_dom_sf"/>
</dbReference>
<keyword evidence="4" id="KW-0539">Nucleus</keyword>
<dbReference type="InterPro" id="IPR057776">
    <property type="entry name" value="UTP23_sensor"/>
</dbReference>
<evidence type="ECO:0000313" key="11">
    <source>
        <dbReference type="Proteomes" id="UP000799770"/>
    </source>
</evidence>
<feature type="compositionally biased region" description="Polar residues" evidence="8">
    <location>
        <begin position="241"/>
        <end position="253"/>
    </location>
</feature>
<dbReference type="PANTHER" id="PTHR12416">
    <property type="entry name" value="RRNA-PROCESSING PROTEIN UTP23 HOMOLOG"/>
    <property type="match status" value="1"/>
</dbReference>
<dbReference type="Proteomes" id="UP000799770">
    <property type="component" value="Unassembled WGS sequence"/>
</dbReference>